<keyword evidence="3" id="KW-1185">Reference proteome</keyword>
<dbReference type="AlphaFoldDB" id="A0A371CMB4"/>
<sequence length="120" mass="13531">MLARRCRPLPRSAHSGWGPTIPRTVSISPRTFASTAAAPPRRPPRLQKYLRRTLLTLFGIGVAYVVDRELHASAINRNIRTAWTICDTPLPLRHSLVCRLTHRNMSCSGTCVRSRQLYPS</sequence>
<feature type="region of interest" description="Disordered" evidence="1">
    <location>
        <begin position="1"/>
        <end position="22"/>
    </location>
</feature>
<protein>
    <submittedName>
        <fullName evidence="2">Uncharacterized protein</fullName>
    </submittedName>
</protein>
<dbReference type="EMBL" id="KZ857513">
    <property type="protein sequence ID" value="RDX41426.1"/>
    <property type="molecule type" value="Genomic_DNA"/>
</dbReference>
<evidence type="ECO:0000313" key="2">
    <source>
        <dbReference type="EMBL" id="RDX41426.1"/>
    </source>
</evidence>
<gene>
    <name evidence="2" type="ORF">OH76DRAFT_218857</name>
</gene>
<name>A0A371CMB4_9APHY</name>
<dbReference type="Proteomes" id="UP000256964">
    <property type="component" value="Unassembled WGS sequence"/>
</dbReference>
<proteinExistence type="predicted"/>
<evidence type="ECO:0000313" key="3">
    <source>
        <dbReference type="Proteomes" id="UP000256964"/>
    </source>
</evidence>
<organism evidence="2 3">
    <name type="scientific">Lentinus brumalis</name>
    <dbReference type="NCBI Taxonomy" id="2498619"/>
    <lineage>
        <taxon>Eukaryota</taxon>
        <taxon>Fungi</taxon>
        <taxon>Dikarya</taxon>
        <taxon>Basidiomycota</taxon>
        <taxon>Agaricomycotina</taxon>
        <taxon>Agaricomycetes</taxon>
        <taxon>Polyporales</taxon>
        <taxon>Polyporaceae</taxon>
        <taxon>Lentinus</taxon>
    </lineage>
</organism>
<evidence type="ECO:0000256" key="1">
    <source>
        <dbReference type="SAM" id="MobiDB-lite"/>
    </source>
</evidence>
<reference evidence="2 3" key="1">
    <citation type="journal article" date="2018" name="Biotechnol. Biofuels">
        <title>Integrative visual omics of the white-rot fungus Polyporus brumalis exposes the biotechnological potential of its oxidative enzymes for delignifying raw plant biomass.</title>
        <authorList>
            <person name="Miyauchi S."/>
            <person name="Rancon A."/>
            <person name="Drula E."/>
            <person name="Hage H."/>
            <person name="Chaduli D."/>
            <person name="Favel A."/>
            <person name="Grisel S."/>
            <person name="Henrissat B."/>
            <person name="Herpoel-Gimbert I."/>
            <person name="Ruiz-Duenas F.J."/>
            <person name="Chevret D."/>
            <person name="Hainaut M."/>
            <person name="Lin J."/>
            <person name="Wang M."/>
            <person name="Pangilinan J."/>
            <person name="Lipzen A."/>
            <person name="Lesage-Meessen L."/>
            <person name="Navarro D."/>
            <person name="Riley R."/>
            <person name="Grigoriev I.V."/>
            <person name="Zhou S."/>
            <person name="Raouche S."/>
            <person name="Rosso M.N."/>
        </authorList>
    </citation>
    <scope>NUCLEOTIDE SEQUENCE [LARGE SCALE GENOMIC DNA]</scope>
    <source>
        <strain evidence="2 3">BRFM 1820</strain>
    </source>
</reference>
<accession>A0A371CMB4</accession>